<dbReference type="SUPFAM" id="SSF55298">
    <property type="entry name" value="YjgF-like"/>
    <property type="match status" value="1"/>
</dbReference>
<proteinExistence type="predicted"/>
<comment type="caution">
    <text evidence="1">The sequence shown here is derived from an EMBL/GenBank/DDBJ whole genome shotgun (WGS) entry which is preliminary data.</text>
</comment>
<sequence>MKSNFCFSLFVPHETGSFAEQMASVEQQIRTWMKTEMLELSGLLQSRVYLSDAANQWESVRQATLYTQLLSAGAVSYIEQPLLNGSKIAVQLWCVKGTTVTKQGNPSCMKMDFDGVSFLFQSVRFAAETVESLDANAQTQLAFRQHCTTLDELGWTLERNCQRTWLYVRDIDRHYAGVVQGRNAVFAAEGLTAETHYIASTGIEGYTDNRSAVVAVDFFSVDGLSREDVQYLHALDYLNPTHEYGVAFERGTRLQLPTAQLSFISGTASIDKHGECLHRGDVLTQTGRLFLNIEQLLKDGGAQLSDVAYMIVYLRDVADYAAVDRYFSLRFPHTPYLITSARVCRPEWLIEVECIAQQPR</sequence>
<dbReference type="AlphaFoldDB" id="J9GQM9"/>
<reference evidence="1" key="1">
    <citation type="journal article" date="2012" name="PLoS ONE">
        <title>Gene sets for utilization of primary and secondary nutrition supplies in the distal gut of endangered iberian lynx.</title>
        <authorList>
            <person name="Alcaide M."/>
            <person name="Messina E."/>
            <person name="Richter M."/>
            <person name="Bargiela R."/>
            <person name="Peplies J."/>
            <person name="Huws S.A."/>
            <person name="Newbold C.J."/>
            <person name="Golyshin P.N."/>
            <person name="Simon M.A."/>
            <person name="Lopez G."/>
            <person name="Yakimov M.M."/>
            <person name="Ferrer M."/>
        </authorList>
    </citation>
    <scope>NUCLEOTIDE SEQUENCE</scope>
</reference>
<dbReference type="EMBL" id="AMCI01002566">
    <property type="protein sequence ID" value="EJX02375.1"/>
    <property type="molecule type" value="Genomic_DNA"/>
</dbReference>
<dbReference type="Pfam" id="PF01042">
    <property type="entry name" value="Ribonuc_L-PSP"/>
    <property type="match status" value="1"/>
</dbReference>
<organism evidence="1">
    <name type="scientific">gut metagenome</name>
    <dbReference type="NCBI Taxonomy" id="749906"/>
    <lineage>
        <taxon>unclassified sequences</taxon>
        <taxon>metagenomes</taxon>
        <taxon>organismal metagenomes</taxon>
    </lineage>
</organism>
<dbReference type="Gene3D" id="3.30.1330.40">
    <property type="entry name" value="RutC-like"/>
    <property type="match status" value="2"/>
</dbReference>
<dbReference type="GO" id="GO:0005829">
    <property type="term" value="C:cytosol"/>
    <property type="evidence" value="ECO:0007669"/>
    <property type="project" value="TreeGrafter"/>
</dbReference>
<name>J9GQM9_9ZZZZ</name>
<accession>J9GQM9</accession>
<evidence type="ECO:0000313" key="1">
    <source>
        <dbReference type="EMBL" id="EJX02375.1"/>
    </source>
</evidence>
<dbReference type="PANTHER" id="PTHR11803">
    <property type="entry name" value="2-IMINOBUTANOATE/2-IMINOPROPANOATE DEAMINASE RIDA"/>
    <property type="match status" value="1"/>
</dbReference>
<dbReference type="PANTHER" id="PTHR11803:SF39">
    <property type="entry name" value="2-IMINOBUTANOATE_2-IMINOPROPANOATE DEAMINASE"/>
    <property type="match status" value="1"/>
</dbReference>
<dbReference type="InterPro" id="IPR006175">
    <property type="entry name" value="YjgF/YER057c/UK114"/>
</dbReference>
<protein>
    <submittedName>
        <fullName evidence="1">Translation initiation inhibitor</fullName>
    </submittedName>
</protein>
<dbReference type="GO" id="GO:0019239">
    <property type="term" value="F:deaminase activity"/>
    <property type="evidence" value="ECO:0007669"/>
    <property type="project" value="TreeGrafter"/>
</dbReference>
<dbReference type="InterPro" id="IPR035959">
    <property type="entry name" value="RutC-like_sf"/>
</dbReference>
<gene>
    <name evidence="1" type="ORF">EVA_09518</name>
</gene>